<dbReference type="InterPro" id="IPR050796">
    <property type="entry name" value="SCF_F-box_component"/>
</dbReference>
<dbReference type="PANTHER" id="PTHR31672:SF13">
    <property type="entry name" value="F-BOX PROTEIN CPR30-LIKE"/>
    <property type="match status" value="1"/>
</dbReference>
<gene>
    <name evidence="2" type="ORF">POM88_048984</name>
</gene>
<dbReference type="NCBIfam" id="TIGR01640">
    <property type="entry name" value="F_box_assoc_1"/>
    <property type="match status" value="1"/>
</dbReference>
<reference evidence="2" key="1">
    <citation type="submission" date="2023-02" db="EMBL/GenBank/DDBJ databases">
        <title>Genome of toxic invasive species Heracleum sosnowskyi carries increased number of genes despite the absence of recent whole-genome duplications.</title>
        <authorList>
            <person name="Schelkunov M."/>
            <person name="Shtratnikova V."/>
            <person name="Makarenko M."/>
            <person name="Klepikova A."/>
            <person name="Omelchenko D."/>
            <person name="Novikova G."/>
            <person name="Obukhova E."/>
            <person name="Bogdanov V."/>
            <person name="Penin A."/>
            <person name="Logacheva M."/>
        </authorList>
    </citation>
    <scope>NUCLEOTIDE SEQUENCE</scope>
    <source>
        <strain evidence="2">Hsosn_3</strain>
        <tissue evidence="2">Leaf</tissue>
    </source>
</reference>
<protein>
    <recommendedName>
        <fullName evidence="1">F-box associated beta-propeller type 3 domain-containing protein</fullName>
    </recommendedName>
</protein>
<dbReference type="InterPro" id="IPR017451">
    <property type="entry name" value="F-box-assoc_interact_dom"/>
</dbReference>
<dbReference type="PANTHER" id="PTHR31672">
    <property type="entry name" value="BNACNNG10540D PROTEIN"/>
    <property type="match status" value="1"/>
</dbReference>
<dbReference type="Pfam" id="PF08268">
    <property type="entry name" value="FBA_3"/>
    <property type="match status" value="1"/>
</dbReference>
<dbReference type="AlphaFoldDB" id="A0AAD8M180"/>
<organism evidence="2 3">
    <name type="scientific">Heracleum sosnowskyi</name>
    <dbReference type="NCBI Taxonomy" id="360622"/>
    <lineage>
        <taxon>Eukaryota</taxon>
        <taxon>Viridiplantae</taxon>
        <taxon>Streptophyta</taxon>
        <taxon>Embryophyta</taxon>
        <taxon>Tracheophyta</taxon>
        <taxon>Spermatophyta</taxon>
        <taxon>Magnoliopsida</taxon>
        <taxon>eudicotyledons</taxon>
        <taxon>Gunneridae</taxon>
        <taxon>Pentapetalae</taxon>
        <taxon>asterids</taxon>
        <taxon>campanulids</taxon>
        <taxon>Apiales</taxon>
        <taxon>Apiaceae</taxon>
        <taxon>Apioideae</taxon>
        <taxon>apioid superclade</taxon>
        <taxon>Tordylieae</taxon>
        <taxon>Tordyliinae</taxon>
        <taxon>Heracleum</taxon>
    </lineage>
</organism>
<evidence type="ECO:0000313" key="3">
    <source>
        <dbReference type="Proteomes" id="UP001237642"/>
    </source>
</evidence>
<comment type="caution">
    <text evidence="2">The sequence shown here is derived from an EMBL/GenBank/DDBJ whole genome shotgun (WGS) entry which is preliminary data.</text>
</comment>
<name>A0AAD8M180_9APIA</name>
<feature type="domain" description="F-box associated beta-propeller type 3" evidence="1">
    <location>
        <begin position="30"/>
        <end position="320"/>
    </location>
</feature>
<proteinExistence type="predicted"/>
<evidence type="ECO:0000259" key="1">
    <source>
        <dbReference type="Pfam" id="PF08268"/>
    </source>
</evidence>
<keyword evidence="3" id="KW-1185">Reference proteome</keyword>
<dbReference type="Proteomes" id="UP001237642">
    <property type="component" value="Unassembled WGS sequence"/>
</dbReference>
<evidence type="ECO:0000313" key="2">
    <source>
        <dbReference type="EMBL" id="KAK1355728.1"/>
    </source>
</evidence>
<dbReference type="EMBL" id="JAUIZM010000011">
    <property type="protein sequence ID" value="KAK1355728.1"/>
    <property type="molecule type" value="Genomic_DNA"/>
</dbReference>
<reference evidence="2" key="2">
    <citation type="submission" date="2023-05" db="EMBL/GenBank/DDBJ databases">
        <authorList>
            <person name="Schelkunov M.I."/>
        </authorList>
    </citation>
    <scope>NUCLEOTIDE SEQUENCE</scope>
    <source>
        <strain evidence="2">Hsosn_3</strain>
        <tissue evidence="2">Leaf</tissue>
    </source>
</reference>
<dbReference type="InterPro" id="IPR013187">
    <property type="entry name" value="F-box-assoc_dom_typ3"/>
</dbReference>
<accession>A0AAD8M180</accession>
<sequence length="372" mass="42741">MGTICTLPAKTTETEILDKSGNSLISNDVFINPNHDSLTLISDNNHTIFSEDSSFGCINGLVFIQDSHYFGSYGFKIWNPATKQCLEIDPPATPTKFGLRDYFSGFGYDSVADDYKCMYIYVHTKGPFYGKIYSCKAGRWSKITPSKFRNPGFEYNNVLDRVTVNGSPFWMITQGEDVNLRMIVMSVDVRKKSFRLLPDLGSSDSTFTGKYTLLNFRDSLAIMVYNSSLFFGGTIDIHVFNEKGDTWSKMCFGPFKFLSRVPTSLVEPRFLQCCRNGDILFSSPETKKLYWVDLENYTIKSLGKRGVSDGHTYSESLVFVDGMKPLYEEIDRFKFSSLRKTMEEKPRGAKMKYRKIKFAMRMRKYQRKRQDD</sequence>